<sequence precursor="true">MRTSPLACALLFSCLLVQPSLAQAPTGPNNSRGAADDVDRDESPVIVSPDRAGGQSQENPNDFRNELESFVQVRGTWASDQAACASAEGGSGQGLYITDTMIRSEGATCSVRDVETTGDTAQVYTSCTIGGEQSERTFTLQKTGADTLSVTSPVEGAERTLTVTRCPDK</sequence>
<feature type="chain" id="PRO_5004180291" description="DUF3617 family protein" evidence="2">
    <location>
        <begin position="23"/>
        <end position="169"/>
    </location>
</feature>
<dbReference type="HOGENOM" id="CLU_1575681_0_0_5"/>
<protein>
    <recommendedName>
        <fullName evidence="4">DUF3617 family protein</fullName>
    </recommendedName>
</protein>
<keyword evidence="2" id="KW-0732">Signal</keyword>
<feature type="compositionally biased region" description="Basic and acidic residues" evidence="1">
    <location>
        <begin position="34"/>
        <end position="43"/>
    </location>
</feature>
<feature type="region of interest" description="Disordered" evidence="1">
    <location>
        <begin position="23"/>
        <end position="62"/>
    </location>
</feature>
<evidence type="ECO:0000256" key="2">
    <source>
        <dbReference type="SAM" id="SignalP"/>
    </source>
</evidence>
<dbReference type="KEGG" id="mes:Meso_1522"/>
<organism evidence="3">
    <name type="scientific">Chelativorans sp. (strain BNC1)</name>
    <dbReference type="NCBI Taxonomy" id="266779"/>
    <lineage>
        <taxon>Bacteria</taxon>
        <taxon>Pseudomonadati</taxon>
        <taxon>Pseudomonadota</taxon>
        <taxon>Alphaproteobacteria</taxon>
        <taxon>Hyphomicrobiales</taxon>
        <taxon>Phyllobacteriaceae</taxon>
        <taxon>Chelativorans</taxon>
    </lineage>
</organism>
<proteinExistence type="predicted"/>
<evidence type="ECO:0008006" key="4">
    <source>
        <dbReference type="Google" id="ProtNLM"/>
    </source>
</evidence>
<feature type="compositionally biased region" description="Polar residues" evidence="1">
    <location>
        <begin position="23"/>
        <end position="32"/>
    </location>
</feature>
<feature type="signal peptide" evidence="2">
    <location>
        <begin position="1"/>
        <end position="22"/>
    </location>
</feature>
<evidence type="ECO:0000313" key="3">
    <source>
        <dbReference type="EMBL" id="ABG62918.1"/>
    </source>
</evidence>
<dbReference type="OrthoDB" id="9905789at2"/>
<dbReference type="STRING" id="266779.Meso_1522"/>
<dbReference type="AlphaFoldDB" id="Q11I57"/>
<dbReference type="EMBL" id="CP000390">
    <property type="protein sequence ID" value="ABG62918.1"/>
    <property type="molecule type" value="Genomic_DNA"/>
</dbReference>
<name>Q11I57_CHESB</name>
<reference evidence="3" key="1">
    <citation type="submission" date="2006-06" db="EMBL/GenBank/DDBJ databases">
        <title>Complete sequence of chromosome of Chelativorans sp. BNC1.</title>
        <authorList>
            <consortium name="US DOE Joint Genome Institute"/>
            <person name="Copeland A."/>
            <person name="Lucas S."/>
            <person name="Lapidus A."/>
            <person name="Barry K."/>
            <person name="Detter J.C."/>
            <person name="Glavina del Rio T."/>
            <person name="Hammon N."/>
            <person name="Israni S."/>
            <person name="Dalin E."/>
            <person name="Tice H."/>
            <person name="Pitluck S."/>
            <person name="Chertkov O."/>
            <person name="Brettin T."/>
            <person name="Bruce D."/>
            <person name="Han C."/>
            <person name="Tapia R."/>
            <person name="Gilna P."/>
            <person name="Schmutz J."/>
            <person name="Larimer F."/>
            <person name="Land M."/>
            <person name="Hauser L."/>
            <person name="Kyrpides N."/>
            <person name="Mikhailova N."/>
            <person name="Richardson P."/>
        </authorList>
    </citation>
    <scope>NUCLEOTIDE SEQUENCE</scope>
    <source>
        <strain evidence="3">BNC1</strain>
    </source>
</reference>
<gene>
    <name evidence="3" type="ordered locus">Meso_1522</name>
</gene>
<evidence type="ECO:0000256" key="1">
    <source>
        <dbReference type="SAM" id="MobiDB-lite"/>
    </source>
</evidence>
<accession>Q11I57</accession>